<keyword evidence="3" id="KW-1185">Reference proteome</keyword>
<comment type="caution">
    <text evidence="2">The sequence shown here is derived from an EMBL/GenBank/DDBJ whole genome shotgun (WGS) entry which is preliminary data.</text>
</comment>
<reference evidence="2 3" key="1">
    <citation type="submission" date="2019-12" db="EMBL/GenBank/DDBJ databases">
        <title>Draft genome sequence of the ascomycete Xylaria multiplex DSM 110363.</title>
        <authorList>
            <person name="Buettner E."/>
            <person name="Kellner H."/>
        </authorList>
    </citation>
    <scope>NUCLEOTIDE SEQUENCE [LARGE SCALE GENOMIC DNA]</scope>
    <source>
        <strain evidence="2 3">DSM 110363</strain>
    </source>
</reference>
<feature type="compositionally biased region" description="Basic and acidic residues" evidence="1">
    <location>
        <begin position="121"/>
        <end position="136"/>
    </location>
</feature>
<organism evidence="2 3">
    <name type="scientific">Xylaria multiplex</name>
    <dbReference type="NCBI Taxonomy" id="323545"/>
    <lineage>
        <taxon>Eukaryota</taxon>
        <taxon>Fungi</taxon>
        <taxon>Dikarya</taxon>
        <taxon>Ascomycota</taxon>
        <taxon>Pezizomycotina</taxon>
        <taxon>Sordariomycetes</taxon>
        <taxon>Xylariomycetidae</taxon>
        <taxon>Xylariales</taxon>
        <taxon>Xylariaceae</taxon>
        <taxon>Xylaria</taxon>
    </lineage>
</organism>
<protein>
    <submittedName>
        <fullName evidence="2">Uncharacterized protein</fullName>
    </submittedName>
</protein>
<feature type="region of interest" description="Disordered" evidence="1">
    <location>
        <begin position="1"/>
        <end position="39"/>
    </location>
</feature>
<name>A0A7C8MPL1_9PEZI</name>
<proteinExistence type="predicted"/>
<dbReference type="InParanoid" id="A0A7C8MPL1"/>
<accession>A0A7C8MPL1</accession>
<dbReference type="OrthoDB" id="4777753at2759"/>
<feature type="compositionally biased region" description="Polar residues" evidence="1">
    <location>
        <begin position="1"/>
        <end position="35"/>
    </location>
</feature>
<dbReference type="Gene3D" id="4.10.60.10">
    <property type="entry name" value="Zinc finger, CCHC-type"/>
    <property type="match status" value="1"/>
</dbReference>
<gene>
    <name evidence="2" type="ORF">GQX73_g3090</name>
</gene>
<evidence type="ECO:0000256" key="1">
    <source>
        <dbReference type="SAM" id="MobiDB-lite"/>
    </source>
</evidence>
<dbReference type="Proteomes" id="UP000481858">
    <property type="component" value="Unassembled WGS sequence"/>
</dbReference>
<evidence type="ECO:0000313" key="3">
    <source>
        <dbReference type="Proteomes" id="UP000481858"/>
    </source>
</evidence>
<feature type="region of interest" description="Disordered" evidence="1">
    <location>
        <begin position="121"/>
        <end position="145"/>
    </location>
</feature>
<evidence type="ECO:0000313" key="2">
    <source>
        <dbReference type="EMBL" id="KAF2970472.1"/>
    </source>
</evidence>
<dbReference type="AlphaFoldDB" id="A0A7C8MPL1"/>
<dbReference type="EMBL" id="WUBL01000023">
    <property type="protein sequence ID" value="KAF2970472.1"/>
    <property type="molecule type" value="Genomic_DNA"/>
</dbReference>
<sequence length="308" mass="34371">MATTSDEQGTGLNHSTDANSNSPKPTLGDDNSQGSKGHKVELTGTWDTISASAKVYKQSTQVKTLEVVFDEVNIALCDLLHRLEVFNSNPRARLTLLLHDTHNESNKRRCVDEEKCNLELSDQHPQENKKIKKIQESDSQPDLEPGPNLCGNCGGDDHKAAVCAKAGESGWMEACCKCDSIHHTYEYCPRRRQEEDFTYLILNRGNKAPVKCSLHLGRVVLLEISRRESSYKDDQVIALPYSSTFSRQAAKASANSSFETLTWNDAGDPVELARRDQPLGRAVSILRDQRWTIEDHEIDRNGHPSIIA</sequence>